<sequence>MRWGRRRGRGPGASETGRASADGGGIANSGVLHVEQLVVRLAADAPGAAADGALTPEAVRDALAAYARRVRETYARLDMEVLTPLSDQGEHQPIELRKVFVPPGVREGAPPSTLPRELARRIAEREAYGARGGSGRAEGERAALPPGLYPEHVERAREFAERPVEPLWRVLGAEHHRRLVVLGDPGAGKSTLGRALLLRLTREADGRPELPEALRERLPLLVELRRCAEERWREATFEDFLDHLHSTEGLSVPPPVSRGLLRAGRAVVVFDGLDEIFDPADRTRTAQRIAAFASRYPDSRVVVTSRIVGYQQGALTAAGFTHYTLQDLTGMQIAEFARRWYRLACPEDPGLAARLADGLTDALSHSRAVRELAGNPLLLTILAIIGRRRTLPRDRQGVYEHAVTVLVAHLDQDVKHLAPAGRPEVREVLESLDARDLLELLRLLARHMQNGEGGIAGNFLHADELAAVIREFLAGFQLPEVRVRATATALVNQLRERNFILSYYGGGVYGFVHRAFLEYLAASDIAHRYKEEREWSPEELTGQVLVPRVGEEAWEEVLLLVTGQLNQHDAALFVDRLLARFRATDEDDVVGFALRALAEVRKLGTPVMTRCGEAVVDALTDHLTHWPLGVEALDKARPALRSFGDQWVGGRRFLHWVLVLGQFLTDGYVPGGPSSRSLLSALRPGTASHLVLARHAPEPKAREEALWAVVEGWPTRAGDTLRALLRERAVADPAPGPRAFSLTWLAQRWPEEHRELFQERATDDPAPFTRHVALRELARWPDAARPLWAERAVADPDPAPRGTALRLLAAAWPRETRELVLDQLTSDPDPRVRANALETFIHHWPDEARGRLEERAVADDDPVPRHLALAWLTQRWPGEARGLLEERAVADPDPGTGSLVRHLLGEQDPAGASLDALRRLAVSAPDANERALALDAYFLEDRDDESEKASGPDWHALLRARAVEDPDWAPRETALECLVEYGPLEACALWRERAVHDPHHRPRATALKLLVRHRPDLALAVARERAVNDPHPDNRLFALRRWAVAEPESGAALVARMRDDEDGTVRAGLAWSLAFGWCRDEEVLDAVRALSVDDPDDQVRAQAAAALAAGEALAAALAADESEAGGGGARDGR</sequence>
<evidence type="ECO:0000313" key="4">
    <source>
        <dbReference type="Proteomes" id="UP000219072"/>
    </source>
</evidence>
<feature type="domain" description="NACHT" evidence="2">
    <location>
        <begin position="177"/>
        <end position="306"/>
    </location>
</feature>
<dbReference type="InterPro" id="IPR027417">
    <property type="entry name" value="P-loop_NTPase"/>
</dbReference>
<dbReference type="PANTHER" id="PTHR46844:SF1">
    <property type="entry name" value="SLR5058 PROTEIN"/>
    <property type="match status" value="1"/>
</dbReference>
<name>A0A286E0E3_9ACTN</name>
<proteinExistence type="predicted"/>
<dbReference type="SUPFAM" id="SSF48371">
    <property type="entry name" value="ARM repeat"/>
    <property type="match status" value="2"/>
</dbReference>
<dbReference type="EMBL" id="OCNE01000016">
    <property type="protein sequence ID" value="SOD64381.1"/>
    <property type="molecule type" value="Genomic_DNA"/>
</dbReference>
<dbReference type="InterPro" id="IPR011989">
    <property type="entry name" value="ARM-like"/>
</dbReference>
<feature type="region of interest" description="Disordered" evidence="1">
    <location>
        <begin position="1"/>
        <end position="25"/>
    </location>
</feature>
<dbReference type="PANTHER" id="PTHR46844">
    <property type="entry name" value="SLR5058 PROTEIN"/>
    <property type="match status" value="1"/>
</dbReference>
<dbReference type="Pfam" id="PF13646">
    <property type="entry name" value="HEAT_2"/>
    <property type="match status" value="1"/>
</dbReference>
<dbReference type="InterPro" id="IPR016024">
    <property type="entry name" value="ARM-type_fold"/>
</dbReference>
<dbReference type="Gene3D" id="1.25.10.10">
    <property type="entry name" value="Leucine-rich Repeat Variant"/>
    <property type="match status" value="2"/>
</dbReference>
<evidence type="ECO:0000313" key="3">
    <source>
        <dbReference type="EMBL" id="SOD64381.1"/>
    </source>
</evidence>
<dbReference type="Pfam" id="PF05729">
    <property type="entry name" value="NACHT"/>
    <property type="match status" value="1"/>
</dbReference>
<dbReference type="InterPro" id="IPR007111">
    <property type="entry name" value="NACHT_NTPase"/>
</dbReference>
<keyword evidence="4" id="KW-1185">Reference proteome</keyword>
<evidence type="ECO:0000256" key="1">
    <source>
        <dbReference type="SAM" id="MobiDB-lite"/>
    </source>
</evidence>
<dbReference type="SUPFAM" id="SSF52540">
    <property type="entry name" value="P-loop containing nucleoside triphosphate hydrolases"/>
    <property type="match status" value="1"/>
</dbReference>
<dbReference type="RefSeq" id="WP_097232812.1">
    <property type="nucleotide sequence ID" value="NZ_OCNE01000016.1"/>
</dbReference>
<dbReference type="OrthoDB" id="135105at2"/>
<organism evidence="3 4">
    <name type="scientific">Streptomyces zhaozhouensis</name>
    <dbReference type="NCBI Taxonomy" id="1300267"/>
    <lineage>
        <taxon>Bacteria</taxon>
        <taxon>Bacillati</taxon>
        <taxon>Actinomycetota</taxon>
        <taxon>Actinomycetes</taxon>
        <taxon>Kitasatosporales</taxon>
        <taxon>Streptomycetaceae</taxon>
        <taxon>Streptomyces</taxon>
    </lineage>
</organism>
<dbReference type="Gene3D" id="3.40.50.300">
    <property type="entry name" value="P-loop containing nucleotide triphosphate hydrolases"/>
    <property type="match status" value="1"/>
</dbReference>
<protein>
    <submittedName>
        <fullName evidence="3">HEAT repeat-containing protein</fullName>
    </submittedName>
</protein>
<accession>A0A286E0E3</accession>
<evidence type="ECO:0000259" key="2">
    <source>
        <dbReference type="PROSITE" id="PS50837"/>
    </source>
</evidence>
<dbReference type="AlphaFoldDB" id="A0A286E0E3"/>
<reference evidence="3 4" key="1">
    <citation type="submission" date="2017-09" db="EMBL/GenBank/DDBJ databases">
        <authorList>
            <person name="Ehlers B."/>
            <person name="Leendertz F.H."/>
        </authorList>
    </citation>
    <scope>NUCLEOTIDE SEQUENCE [LARGE SCALE GENOMIC DNA]</scope>
    <source>
        <strain evidence="3 4">CGMCC 4.7095</strain>
    </source>
</reference>
<dbReference type="PROSITE" id="PS50837">
    <property type="entry name" value="NACHT"/>
    <property type="match status" value="1"/>
</dbReference>
<gene>
    <name evidence="3" type="ORF">SAMN06297387_116105</name>
</gene>
<dbReference type="Proteomes" id="UP000219072">
    <property type="component" value="Unassembled WGS sequence"/>
</dbReference>